<evidence type="ECO:0000313" key="9">
    <source>
        <dbReference type="Proteomes" id="UP000291613"/>
    </source>
</evidence>
<dbReference type="InterPro" id="IPR013551">
    <property type="entry name" value="YicC-like_C"/>
</dbReference>
<dbReference type="InterPro" id="IPR005229">
    <property type="entry name" value="YicC/YloC-like"/>
</dbReference>
<evidence type="ECO:0000256" key="3">
    <source>
        <dbReference type="ARBA" id="ARBA00022759"/>
    </source>
</evidence>
<proteinExistence type="inferred from homology"/>
<dbReference type="OrthoDB" id="9771229at2"/>
<accession>A0A4Q9GMA5</accession>
<reference evidence="8 9" key="1">
    <citation type="submission" date="2019-02" db="EMBL/GenBank/DDBJ databases">
        <title>Hansschlegelia quercus sp. nov., a novel methylotrophic bacterium from buds of oak (Quercus robur L.).</title>
        <authorList>
            <person name="Agafonova N.V."/>
            <person name="Kaparullina E.N."/>
            <person name="Grouzdev D.S."/>
            <person name="Doronina N.V."/>
        </authorList>
    </citation>
    <scope>NUCLEOTIDE SEQUENCE [LARGE SCALE GENOMIC DNA]</scope>
    <source>
        <strain evidence="8 9">Dub</strain>
    </source>
</reference>
<dbReference type="PANTHER" id="PTHR30636:SF3">
    <property type="entry name" value="UPF0701 PROTEIN YICC"/>
    <property type="match status" value="1"/>
</dbReference>
<keyword evidence="9" id="KW-1185">Reference proteome</keyword>
<dbReference type="AlphaFoldDB" id="A0A4Q9GMA5"/>
<dbReference type="RefSeq" id="WP_131001826.1">
    <property type="nucleotide sequence ID" value="NZ_JBHSZR010000005.1"/>
</dbReference>
<keyword evidence="3" id="KW-0255">Endonuclease</keyword>
<dbReference type="GO" id="GO:0016787">
    <property type="term" value="F:hydrolase activity"/>
    <property type="evidence" value="ECO:0007669"/>
    <property type="project" value="UniProtKB-KW"/>
</dbReference>
<keyword evidence="2" id="KW-0540">Nuclease</keyword>
<evidence type="ECO:0000256" key="2">
    <source>
        <dbReference type="ARBA" id="ARBA00022722"/>
    </source>
</evidence>
<keyword evidence="4" id="KW-0378">Hydrolase</keyword>
<comment type="cofactor">
    <cofactor evidence="1">
        <name>a divalent metal cation</name>
        <dbReference type="ChEBI" id="CHEBI:60240"/>
    </cofactor>
</comment>
<gene>
    <name evidence="8" type="ORF">EYR15_05140</name>
</gene>
<organism evidence="8 9">
    <name type="scientific">Hansschlegelia quercus</name>
    <dbReference type="NCBI Taxonomy" id="2528245"/>
    <lineage>
        <taxon>Bacteria</taxon>
        <taxon>Pseudomonadati</taxon>
        <taxon>Pseudomonadota</taxon>
        <taxon>Alphaproteobacteria</taxon>
        <taxon>Hyphomicrobiales</taxon>
        <taxon>Methylopilaceae</taxon>
        <taxon>Hansschlegelia</taxon>
    </lineage>
</organism>
<evidence type="ECO:0000259" key="6">
    <source>
        <dbReference type="Pfam" id="PF03755"/>
    </source>
</evidence>
<protein>
    <submittedName>
        <fullName evidence="8">YicC family protein</fullName>
    </submittedName>
</protein>
<dbReference type="Pfam" id="PF08340">
    <property type="entry name" value="YicC-like_C"/>
    <property type="match status" value="1"/>
</dbReference>
<dbReference type="EMBL" id="SIUB01000002">
    <property type="protein sequence ID" value="TBN54571.1"/>
    <property type="molecule type" value="Genomic_DNA"/>
</dbReference>
<comment type="similarity">
    <text evidence="5">Belongs to the YicC/YloC family.</text>
</comment>
<evidence type="ECO:0000256" key="1">
    <source>
        <dbReference type="ARBA" id="ARBA00001968"/>
    </source>
</evidence>
<feature type="domain" description="Endoribonuclease YicC-like C-terminal" evidence="7">
    <location>
        <begin position="183"/>
        <end position="296"/>
    </location>
</feature>
<dbReference type="Pfam" id="PF03755">
    <property type="entry name" value="YicC-like_N"/>
    <property type="match status" value="1"/>
</dbReference>
<dbReference type="InterPro" id="IPR013527">
    <property type="entry name" value="YicC-like_N"/>
</dbReference>
<dbReference type="NCBIfam" id="TIGR00255">
    <property type="entry name" value="YicC/YloC family endoribonuclease"/>
    <property type="match status" value="1"/>
</dbReference>
<comment type="caution">
    <text evidence="8">The sequence shown here is derived from an EMBL/GenBank/DDBJ whole genome shotgun (WGS) entry which is preliminary data.</text>
</comment>
<evidence type="ECO:0000259" key="7">
    <source>
        <dbReference type="Pfam" id="PF08340"/>
    </source>
</evidence>
<feature type="domain" description="Endoribonuclease YicC-like N-terminal" evidence="6">
    <location>
        <begin position="4"/>
        <end position="159"/>
    </location>
</feature>
<dbReference type="GO" id="GO:0004521">
    <property type="term" value="F:RNA endonuclease activity"/>
    <property type="evidence" value="ECO:0007669"/>
    <property type="project" value="InterPro"/>
</dbReference>
<sequence>MPLASMTGFSRSAGGSARARWVWELRSVNSKGLDLRIRTPPGFDALEQAVRAEASARLKRGAIQASLTIDRVVGRTEIRINEAALSALVAAAAAIAEKLPSAAPLSVDAALSQRGIVEIAEAEDSAEERAAFEAEIVRGLVEALDALVVARAREGAALEILLLERVATIGELAARADACPARSADAVAKKLADQVSALVGTGVALDPNRLHQEAALLATRADIREELDRLSAHVEAARALIGEGGAVGRRLDFLAQEFSREANTLCAKSNDRALTAIGLDLKAVVEQFREQVQNVE</sequence>
<name>A0A4Q9GMA5_9HYPH</name>
<evidence type="ECO:0000313" key="8">
    <source>
        <dbReference type="EMBL" id="TBN54571.1"/>
    </source>
</evidence>
<dbReference type="Proteomes" id="UP000291613">
    <property type="component" value="Unassembled WGS sequence"/>
</dbReference>
<dbReference type="PANTHER" id="PTHR30636">
    <property type="entry name" value="UPF0701 PROTEIN YICC"/>
    <property type="match status" value="1"/>
</dbReference>
<evidence type="ECO:0000256" key="5">
    <source>
        <dbReference type="ARBA" id="ARBA00035648"/>
    </source>
</evidence>
<evidence type="ECO:0000256" key="4">
    <source>
        <dbReference type="ARBA" id="ARBA00022801"/>
    </source>
</evidence>